<dbReference type="EMBL" id="CAJNRF010006859">
    <property type="protein sequence ID" value="CAF2085364.1"/>
    <property type="molecule type" value="Genomic_DNA"/>
</dbReference>
<name>A0A816SE82_9BILA</name>
<reference evidence="1" key="1">
    <citation type="submission" date="2021-02" db="EMBL/GenBank/DDBJ databases">
        <authorList>
            <person name="Nowell W R."/>
        </authorList>
    </citation>
    <scope>NUCLEOTIDE SEQUENCE</scope>
</reference>
<sequence length="141" mass="16259">MVHNAIGSITETVHQSLEKSYKKLSSPQQFTNISLQNKTSIKPLMAQPYEVINITNGNGGGTQVIIKPPDKPNEECSIQYQNLGSFNSYLFYNNNIVVVMLLFQTNQACRQLHIIYVYAFIIKTNYQKEQMHFVRQFSFFL</sequence>
<dbReference type="Proteomes" id="UP000663856">
    <property type="component" value="Unassembled WGS sequence"/>
</dbReference>
<accession>A0A816SE82</accession>
<protein>
    <submittedName>
        <fullName evidence="1">Uncharacterized protein</fullName>
    </submittedName>
</protein>
<dbReference type="AlphaFoldDB" id="A0A816SE82"/>
<evidence type="ECO:0000313" key="2">
    <source>
        <dbReference type="Proteomes" id="UP000663856"/>
    </source>
</evidence>
<evidence type="ECO:0000313" key="1">
    <source>
        <dbReference type="EMBL" id="CAF2085364.1"/>
    </source>
</evidence>
<proteinExistence type="predicted"/>
<organism evidence="1 2">
    <name type="scientific">Rotaria magnacalcarata</name>
    <dbReference type="NCBI Taxonomy" id="392030"/>
    <lineage>
        <taxon>Eukaryota</taxon>
        <taxon>Metazoa</taxon>
        <taxon>Spiralia</taxon>
        <taxon>Gnathifera</taxon>
        <taxon>Rotifera</taxon>
        <taxon>Eurotatoria</taxon>
        <taxon>Bdelloidea</taxon>
        <taxon>Philodinida</taxon>
        <taxon>Philodinidae</taxon>
        <taxon>Rotaria</taxon>
    </lineage>
</organism>
<comment type="caution">
    <text evidence="1">The sequence shown here is derived from an EMBL/GenBank/DDBJ whole genome shotgun (WGS) entry which is preliminary data.</text>
</comment>
<gene>
    <name evidence="1" type="ORF">WKI299_LOCUS17023</name>
</gene>